<evidence type="ECO:0000313" key="4">
    <source>
        <dbReference type="Proteomes" id="UP000239494"/>
    </source>
</evidence>
<dbReference type="AlphaFoldDB" id="A0A2T0TAY7"/>
<dbReference type="SMART" id="SM00065">
    <property type="entry name" value="GAF"/>
    <property type="match status" value="1"/>
</dbReference>
<evidence type="ECO:0000313" key="3">
    <source>
        <dbReference type="EMBL" id="PRY42833.1"/>
    </source>
</evidence>
<dbReference type="Gene3D" id="3.30.450.40">
    <property type="match status" value="1"/>
</dbReference>
<proteinExistence type="predicted"/>
<dbReference type="RefSeq" id="WP_146174787.1">
    <property type="nucleotide sequence ID" value="NZ_PVTF01000004.1"/>
</dbReference>
<evidence type="ECO:0000256" key="1">
    <source>
        <dbReference type="SAM" id="Phobius"/>
    </source>
</evidence>
<name>A0A2T0TAY7_9PSEU</name>
<sequence>MKAKIGAAVRFGVPVALPVVITVSSAFAGSTTAPVKVYWWLGAIACTASMALLNTLKEVRSRKASLAVKATEEKLRMSLAEASQPLVSALGQVSVAVDVKNKKSALDTLVNRAVATARAQCGTGRKETYRSVFYRLDGDRLERAAYEGREDAPPPRQVFLAEDGDYARSVIRLARGEESLWIDDLHEAPDFVDAKKRKFRSLISVPVNANGRRFGLLGIDSPDPGTLRNVDRRFMILIAGVLAAGLAQLPTEGDLGE</sequence>
<protein>
    <submittedName>
        <fullName evidence="3">GAF domain-containing protein</fullName>
    </submittedName>
</protein>
<comment type="caution">
    <text evidence="3">The sequence shown here is derived from an EMBL/GenBank/DDBJ whole genome shotgun (WGS) entry which is preliminary data.</text>
</comment>
<keyword evidence="1" id="KW-1133">Transmembrane helix</keyword>
<dbReference type="Proteomes" id="UP000239494">
    <property type="component" value="Unassembled WGS sequence"/>
</dbReference>
<feature type="transmembrane region" description="Helical" evidence="1">
    <location>
        <begin position="38"/>
        <end position="56"/>
    </location>
</feature>
<dbReference type="SUPFAM" id="SSF55781">
    <property type="entry name" value="GAF domain-like"/>
    <property type="match status" value="1"/>
</dbReference>
<organism evidence="3 4">
    <name type="scientific">Umezawaea tangerina</name>
    <dbReference type="NCBI Taxonomy" id="84725"/>
    <lineage>
        <taxon>Bacteria</taxon>
        <taxon>Bacillati</taxon>
        <taxon>Actinomycetota</taxon>
        <taxon>Actinomycetes</taxon>
        <taxon>Pseudonocardiales</taxon>
        <taxon>Pseudonocardiaceae</taxon>
        <taxon>Umezawaea</taxon>
    </lineage>
</organism>
<keyword evidence="1" id="KW-0472">Membrane</keyword>
<gene>
    <name evidence="3" type="ORF">CLV43_104670</name>
</gene>
<feature type="domain" description="GAF" evidence="2">
    <location>
        <begin position="105"/>
        <end position="256"/>
    </location>
</feature>
<dbReference type="InterPro" id="IPR003018">
    <property type="entry name" value="GAF"/>
</dbReference>
<reference evidence="3 4" key="1">
    <citation type="submission" date="2018-03" db="EMBL/GenBank/DDBJ databases">
        <title>Genomic Encyclopedia of Archaeal and Bacterial Type Strains, Phase II (KMG-II): from individual species to whole genera.</title>
        <authorList>
            <person name="Goeker M."/>
        </authorList>
    </citation>
    <scope>NUCLEOTIDE SEQUENCE [LARGE SCALE GENOMIC DNA]</scope>
    <source>
        <strain evidence="3 4">DSM 44720</strain>
    </source>
</reference>
<dbReference type="OrthoDB" id="4938008at2"/>
<keyword evidence="1" id="KW-0812">Transmembrane</keyword>
<dbReference type="InterPro" id="IPR029016">
    <property type="entry name" value="GAF-like_dom_sf"/>
</dbReference>
<keyword evidence="4" id="KW-1185">Reference proteome</keyword>
<dbReference type="EMBL" id="PVTF01000004">
    <property type="protein sequence ID" value="PRY42833.1"/>
    <property type="molecule type" value="Genomic_DNA"/>
</dbReference>
<evidence type="ECO:0000259" key="2">
    <source>
        <dbReference type="SMART" id="SM00065"/>
    </source>
</evidence>
<accession>A0A2T0TAY7</accession>
<dbReference type="Pfam" id="PF01590">
    <property type="entry name" value="GAF"/>
    <property type="match status" value="1"/>
</dbReference>
<feature type="transmembrane region" description="Helical" evidence="1">
    <location>
        <begin position="234"/>
        <end position="251"/>
    </location>
</feature>